<evidence type="ECO:0000256" key="1">
    <source>
        <dbReference type="SAM" id="MobiDB-lite"/>
    </source>
</evidence>
<feature type="transmembrane region" description="Helical" evidence="2">
    <location>
        <begin position="77"/>
        <end position="99"/>
    </location>
</feature>
<feature type="region of interest" description="Disordered" evidence="1">
    <location>
        <begin position="1"/>
        <end position="38"/>
    </location>
</feature>
<keyword evidence="4" id="KW-1185">Reference proteome</keyword>
<accession>A0A507QJJ6</accession>
<feature type="compositionally biased region" description="Polar residues" evidence="1">
    <location>
        <begin position="1"/>
        <end position="15"/>
    </location>
</feature>
<evidence type="ECO:0000313" key="3">
    <source>
        <dbReference type="EMBL" id="TQB68658.1"/>
    </source>
</evidence>
<gene>
    <name evidence="3" type="ORF">MPDQ_002949</name>
</gene>
<evidence type="ECO:0000313" key="4">
    <source>
        <dbReference type="Proteomes" id="UP000319663"/>
    </source>
</evidence>
<dbReference type="EMBL" id="VIFY01000199">
    <property type="protein sequence ID" value="TQB68658.1"/>
    <property type="molecule type" value="Genomic_DNA"/>
</dbReference>
<organism evidence="3 4">
    <name type="scientific">Monascus purpureus</name>
    <name type="common">Red mold</name>
    <name type="synonym">Monascus anka</name>
    <dbReference type="NCBI Taxonomy" id="5098"/>
    <lineage>
        <taxon>Eukaryota</taxon>
        <taxon>Fungi</taxon>
        <taxon>Dikarya</taxon>
        <taxon>Ascomycota</taxon>
        <taxon>Pezizomycotina</taxon>
        <taxon>Eurotiomycetes</taxon>
        <taxon>Eurotiomycetidae</taxon>
        <taxon>Eurotiales</taxon>
        <taxon>Aspergillaceae</taxon>
        <taxon>Monascus</taxon>
    </lineage>
</organism>
<comment type="caution">
    <text evidence="3">The sequence shown here is derived from an EMBL/GenBank/DDBJ whole genome shotgun (WGS) entry which is preliminary data.</text>
</comment>
<name>A0A507QJJ6_MONPU</name>
<evidence type="ECO:0000256" key="2">
    <source>
        <dbReference type="SAM" id="Phobius"/>
    </source>
</evidence>
<keyword evidence="2" id="KW-0472">Membrane</keyword>
<keyword evidence="2" id="KW-0812">Transmembrane</keyword>
<sequence>MAPISRTQRIPTTPEDSNDDDDPLFSSIRSETEHPSPLLRRDTKSARLDTQYQYQYQTISIPATYADLNNSLAPGTVAGIILGSVAGFIVIAYFLYVAFGGTELPIYRIEVGATRRRSARVRGDADRRREVAEFVRPIAARRGRGQRHRAPPPPPRDTIIVDESVTSRSRTDDGGDIVEVIEEHSSPPRRSSRGSRR</sequence>
<protein>
    <submittedName>
        <fullName evidence="3">Uncharacterized protein</fullName>
    </submittedName>
</protein>
<dbReference type="Proteomes" id="UP000319663">
    <property type="component" value="Unassembled WGS sequence"/>
</dbReference>
<feature type="compositionally biased region" description="Basic residues" evidence="1">
    <location>
        <begin position="141"/>
        <end position="150"/>
    </location>
</feature>
<proteinExistence type="predicted"/>
<dbReference type="OrthoDB" id="5423884at2759"/>
<feature type="region of interest" description="Disordered" evidence="1">
    <location>
        <begin position="141"/>
        <end position="197"/>
    </location>
</feature>
<keyword evidence="2" id="KW-1133">Transmembrane helix</keyword>
<dbReference type="AlphaFoldDB" id="A0A507QJJ6"/>
<reference evidence="3 4" key="1">
    <citation type="submission" date="2019-06" db="EMBL/GenBank/DDBJ databases">
        <title>Wine fermentation using esterase from Monascus purpureus.</title>
        <authorList>
            <person name="Geng C."/>
            <person name="Zhang Y."/>
        </authorList>
    </citation>
    <scope>NUCLEOTIDE SEQUENCE [LARGE SCALE GENOMIC DNA]</scope>
    <source>
        <strain evidence="3">HQ1</strain>
    </source>
</reference>